<sequence>MIYIYVNGEHMKCIMKKSNSEGLVLEDMPIPTIKNDEVLVKVKAASICGSDHHIYKWNRWAQSRLKLPVIIGHEFSGEVIEVGSAVKRIKVRDYISAESHIPCCICKQCRIGNMHVCQNLKILGIDTNGCFAEYVTLPETVVWVNDNSLSIEHASIQEPFGNAVDTVLAEDVHTKSIAVLGCGPIGLMAVAIAKACGASIIIATEIVSYRMNLARQLGADYVLNPKECNVYEEVMKITGNEGVDVVLEMSGAPKALETGLRILTFGGRVSLLGLFSDPVELELNNSVIFKGARIHGIVGRKMFPTWYKTAALIGKKMVNIAPLITHTFPMESFNEAMQLIDRGESGKIVLYP</sequence>
<dbReference type="InterPro" id="IPR013154">
    <property type="entry name" value="ADH-like_N"/>
</dbReference>
<comment type="caution">
    <text evidence="6">The sequence shown here is derived from an EMBL/GenBank/DDBJ whole genome shotgun (WGS) entry which is preliminary data.</text>
</comment>
<dbReference type="Pfam" id="PF08240">
    <property type="entry name" value="ADH_N"/>
    <property type="match status" value="1"/>
</dbReference>
<evidence type="ECO:0000256" key="4">
    <source>
        <dbReference type="RuleBase" id="RU361277"/>
    </source>
</evidence>
<dbReference type="GO" id="GO:0016491">
    <property type="term" value="F:oxidoreductase activity"/>
    <property type="evidence" value="ECO:0007669"/>
    <property type="project" value="UniProtKB-KW"/>
</dbReference>
<dbReference type="InterPro" id="IPR013149">
    <property type="entry name" value="ADH-like_C"/>
</dbReference>
<keyword evidence="3" id="KW-0560">Oxidoreductase</keyword>
<dbReference type="Proteomes" id="UP000178943">
    <property type="component" value="Unassembled WGS sequence"/>
</dbReference>
<dbReference type="STRING" id="1817863.A2Y62_17275"/>
<dbReference type="EMBL" id="MFGW01000180">
    <property type="protein sequence ID" value="OGF62399.1"/>
    <property type="molecule type" value="Genomic_DNA"/>
</dbReference>
<dbReference type="InterPro" id="IPR050129">
    <property type="entry name" value="Zn_alcohol_dh"/>
</dbReference>
<dbReference type="AlphaFoldDB" id="A0A1F5VG20"/>
<dbReference type="SUPFAM" id="SSF50129">
    <property type="entry name" value="GroES-like"/>
    <property type="match status" value="1"/>
</dbReference>
<keyword evidence="1 4" id="KW-0479">Metal-binding</keyword>
<dbReference type="Gene3D" id="3.40.50.720">
    <property type="entry name" value="NAD(P)-binding Rossmann-like Domain"/>
    <property type="match status" value="1"/>
</dbReference>
<evidence type="ECO:0000313" key="7">
    <source>
        <dbReference type="Proteomes" id="UP000178943"/>
    </source>
</evidence>
<dbReference type="PANTHER" id="PTHR43401:SF2">
    <property type="entry name" value="L-THREONINE 3-DEHYDROGENASE"/>
    <property type="match status" value="1"/>
</dbReference>
<dbReference type="PANTHER" id="PTHR43401">
    <property type="entry name" value="L-THREONINE 3-DEHYDROGENASE"/>
    <property type="match status" value="1"/>
</dbReference>
<dbReference type="InterPro" id="IPR002328">
    <property type="entry name" value="ADH_Zn_CS"/>
</dbReference>
<evidence type="ECO:0000313" key="6">
    <source>
        <dbReference type="EMBL" id="OGF62399.1"/>
    </source>
</evidence>
<dbReference type="Gene3D" id="3.90.180.10">
    <property type="entry name" value="Medium-chain alcohol dehydrogenases, catalytic domain"/>
    <property type="match status" value="1"/>
</dbReference>
<evidence type="ECO:0000256" key="3">
    <source>
        <dbReference type="ARBA" id="ARBA00023002"/>
    </source>
</evidence>
<protein>
    <submittedName>
        <fullName evidence="6">L-threonine 3-dehydrogenase</fullName>
    </submittedName>
</protein>
<dbReference type="InterPro" id="IPR011032">
    <property type="entry name" value="GroES-like_sf"/>
</dbReference>
<organism evidence="6 7">
    <name type="scientific">Candidatus Fischerbacteria bacterium RBG_13_37_8</name>
    <dbReference type="NCBI Taxonomy" id="1817863"/>
    <lineage>
        <taxon>Bacteria</taxon>
        <taxon>Candidatus Fischeribacteriota</taxon>
    </lineage>
</organism>
<comment type="cofactor">
    <cofactor evidence="4">
        <name>Zn(2+)</name>
        <dbReference type="ChEBI" id="CHEBI:29105"/>
    </cofactor>
</comment>
<feature type="domain" description="Enoyl reductase (ER)" evidence="5">
    <location>
        <begin position="18"/>
        <end position="350"/>
    </location>
</feature>
<name>A0A1F5VG20_9BACT</name>
<dbReference type="PROSITE" id="PS00059">
    <property type="entry name" value="ADH_ZINC"/>
    <property type="match status" value="1"/>
</dbReference>
<dbReference type="InterPro" id="IPR036291">
    <property type="entry name" value="NAD(P)-bd_dom_sf"/>
</dbReference>
<reference evidence="6 7" key="1">
    <citation type="journal article" date="2016" name="Nat. Commun.">
        <title>Thousands of microbial genomes shed light on interconnected biogeochemical processes in an aquifer system.</title>
        <authorList>
            <person name="Anantharaman K."/>
            <person name="Brown C.T."/>
            <person name="Hug L.A."/>
            <person name="Sharon I."/>
            <person name="Castelle C.J."/>
            <person name="Probst A.J."/>
            <person name="Thomas B.C."/>
            <person name="Singh A."/>
            <person name="Wilkins M.J."/>
            <person name="Karaoz U."/>
            <person name="Brodie E.L."/>
            <person name="Williams K.H."/>
            <person name="Hubbard S.S."/>
            <person name="Banfield J.F."/>
        </authorList>
    </citation>
    <scope>NUCLEOTIDE SEQUENCE [LARGE SCALE GENOMIC DNA]</scope>
</reference>
<dbReference type="GO" id="GO:0008270">
    <property type="term" value="F:zinc ion binding"/>
    <property type="evidence" value="ECO:0007669"/>
    <property type="project" value="InterPro"/>
</dbReference>
<evidence type="ECO:0000256" key="2">
    <source>
        <dbReference type="ARBA" id="ARBA00022833"/>
    </source>
</evidence>
<dbReference type="Pfam" id="PF00107">
    <property type="entry name" value="ADH_zinc_N"/>
    <property type="match status" value="1"/>
</dbReference>
<dbReference type="SMART" id="SM00829">
    <property type="entry name" value="PKS_ER"/>
    <property type="match status" value="1"/>
</dbReference>
<proteinExistence type="inferred from homology"/>
<evidence type="ECO:0000259" key="5">
    <source>
        <dbReference type="SMART" id="SM00829"/>
    </source>
</evidence>
<keyword evidence="2 4" id="KW-0862">Zinc</keyword>
<gene>
    <name evidence="6" type="ORF">A2Y62_17275</name>
</gene>
<dbReference type="NCBIfam" id="NF003808">
    <property type="entry name" value="PRK05396.1"/>
    <property type="match status" value="1"/>
</dbReference>
<evidence type="ECO:0000256" key="1">
    <source>
        <dbReference type="ARBA" id="ARBA00022723"/>
    </source>
</evidence>
<accession>A0A1F5VG20</accession>
<comment type="similarity">
    <text evidence="4">Belongs to the zinc-containing alcohol dehydrogenase family.</text>
</comment>
<dbReference type="InterPro" id="IPR020843">
    <property type="entry name" value="ER"/>
</dbReference>
<dbReference type="SUPFAM" id="SSF51735">
    <property type="entry name" value="NAD(P)-binding Rossmann-fold domains"/>
    <property type="match status" value="1"/>
</dbReference>